<feature type="compositionally biased region" description="Basic residues" evidence="4">
    <location>
        <begin position="1"/>
        <end position="18"/>
    </location>
</feature>
<protein>
    <recommendedName>
        <fullName evidence="3">Signal peptidase I</fullName>
        <ecNumber evidence="3">3.4.21.89</ecNumber>
    </recommendedName>
</protein>
<sequence length="230" mass="27278">MSKRVSHIKKSSYSKKRRNQEQSVHLSKKKKSTLKKKSERRPEKRRGLKKKQWRFKIKRTLKEFLIALALLGVVLYVVSLFTFSFVKIEGYSMMPTVNDGEWTFVNKLANIKRFKMVLYKEPKSNEYSVRRVIGLPGERIRYKDDKLYVNDIDMYERFLYEQLDRAKSSQTVFTEDWGDGTVTIPEGEYLLLGDNRPYAIDGRDYGYVSKHEIIGVVEMRLFPVHKIQQF</sequence>
<organism evidence="6 7">
    <name type="scientific">Enterococcus ureasiticus</name>
    <dbReference type="NCBI Taxonomy" id="903984"/>
    <lineage>
        <taxon>Bacteria</taxon>
        <taxon>Bacillati</taxon>
        <taxon>Bacillota</taxon>
        <taxon>Bacilli</taxon>
        <taxon>Lactobacillales</taxon>
        <taxon>Enterococcaceae</taxon>
        <taxon>Enterococcus</taxon>
    </lineage>
</organism>
<dbReference type="OrthoDB" id="2188996at2"/>
<feature type="compositionally biased region" description="Basic residues" evidence="4">
    <location>
        <begin position="26"/>
        <end position="47"/>
    </location>
</feature>
<dbReference type="Pfam" id="PF10502">
    <property type="entry name" value="Peptidase_S26"/>
    <property type="match status" value="1"/>
</dbReference>
<dbReference type="GO" id="GO:0004252">
    <property type="term" value="F:serine-type endopeptidase activity"/>
    <property type="evidence" value="ECO:0007669"/>
    <property type="project" value="InterPro"/>
</dbReference>
<dbReference type="InterPro" id="IPR019533">
    <property type="entry name" value="Peptidase_S26"/>
</dbReference>
<reference evidence="7" key="1">
    <citation type="submission" date="2016-09" db="EMBL/GenBank/DDBJ databases">
        <authorList>
            <person name="Gulvik C.A."/>
        </authorList>
    </citation>
    <scope>NUCLEOTIDE SEQUENCE [LARGE SCALE GENOMIC DNA]</scope>
    <source>
        <strain evidence="7">DSM 23328</strain>
    </source>
</reference>
<evidence type="ECO:0000313" key="7">
    <source>
        <dbReference type="Proteomes" id="UP000094068"/>
    </source>
</evidence>
<dbReference type="EC" id="3.4.21.89" evidence="3"/>
<dbReference type="InterPro" id="IPR036286">
    <property type="entry name" value="LexA/Signal_pep-like_sf"/>
</dbReference>
<dbReference type="STRING" id="903984.BCR21_15375"/>
<keyword evidence="7" id="KW-1185">Reference proteome</keyword>
<keyword evidence="3" id="KW-0378">Hydrolase</keyword>
<feature type="domain" description="Peptidase S26" evidence="5">
    <location>
        <begin position="62"/>
        <end position="221"/>
    </location>
</feature>
<comment type="catalytic activity">
    <reaction evidence="3">
        <text>Cleavage of hydrophobic, N-terminal signal or leader sequences from secreted and periplasmic proteins.</text>
        <dbReference type="EC" id="3.4.21.89"/>
    </reaction>
</comment>
<dbReference type="PANTHER" id="PTHR43390:SF1">
    <property type="entry name" value="CHLOROPLAST PROCESSING PEPTIDASE"/>
    <property type="match status" value="1"/>
</dbReference>
<dbReference type="GO" id="GO:0006465">
    <property type="term" value="P:signal peptide processing"/>
    <property type="evidence" value="ECO:0007669"/>
    <property type="project" value="InterPro"/>
</dbReference>
<dbReference type="Gene3D" id="2.10.109.10">
    <property type="entry name" value="Umud Fragment, subunit A"/>
    <property type="match status" value="1"/>
</dbReference>
<name>A0A1E5GAI1_9ENTE</name>
<evidence type="ECO:0000256" key="2">
    <source>
        <dbReference type="ARBA" id="ARBA00009370"/>
    </source>
</evidence>
<dbReference type="PRINTS" id="PR00727">
    <property type="entry name" value="LEADERPTASE"/>
</dbReference>
<evidence type="ECO:0000256" key="4">
    <source>
        <dbReference type="SAM" id="MobiDB-lite"/>
    </source>
</evidence>
<dbReference type="GO" id="GO:0005886">
    <property type="term" value="C:plasma membrane"/>
    <property type="evidence" value="ECO:0007669"/>
    <property type="project" value="UniProtKB-SubCell"/>
</dbReference>
<dbReference type="Proteomes" id="UP000094068">
    <property type="component" value="Unassembled WGS sequence"/>
</dbReference>
<proteinExistence type="inferred from homology"/>
<gene>
    <name evidence="6" type="ORF">BCR21_15375</name>
</gene>
<comment type="caution">
    <text evidence="6">The sequence shown here is derived from an EMBL/GenBank/DDBJ whole genome shotgun (WGS) entry which is preliminary data.</text>
</comment>
<dbReference type="SUPFAM" id="SSF51306">
    <property type="entry name" value="LexA/Signal peptidase"/>
    <property type="match status" value="1"/>
</dbReference>
<evidence type="ECO:0000256" key="1">
    <source>
        <dbReference type="ARBA" id="ARBA00004401"/>
    </source>
</evidence>
<accession>A0A1E5GAI1</accession>
<dbReference type="AlphaFoldDB" id="A0A1E5GAI1"/>
<dbReference type="RefSeq" id="WP_069647396.1">
    <property type="nucleotide sequence ID" value="NZ_MIJZ01000016.1"/>
</dbReference>
<feature type="region of interest" description="Disordered" evidence="4">
    <location>
        <begin position="1"/>
        <end position="47"/>
    </location>
</feature>
<dbReference type="GO" id="GO:0009003">
    <property type="term" value="F:signal peptidase activity"/>
    <property type="evidence" value="ECO:0007669"/>
    <property type="project" value="UniProtKB-EC"/>
</dbReference>
<comment type="similarity">
    <text evidence="2 3">Belongs to the peptidase S26 family.</text>
</comment>
<evidence type="ECO:0000313" key="6">
    <source>
        <dbReference type="EMBL" id="OEG09718.1"/>
    </source>
</evidence>
<dbReference type="NCBIfam" id="TIGR02227">
    <property type="entry name" value="sigpep_I_bact"/>
    <property type="match status" value="1"/>
</dbReference>
<dbReference type="PANTHER" id="PTHR43390">
    <property type="entry name" value="SIGNAL PEPTIDASE I"/>
    <property type="match status" value="1"/>
</dbReference>
<comment type="subcellular location">
    <subcellularLocation>
        <location evidence="1">Cell membrane</location>
        <topology evidence="1">Single-pass type II membrane protein</topology>
    </subcellularLocation>
    <subcellularLocation>
        <location evidence="3">Membrane</location>
        <topology evidence="3">Single-pass type II membrane protein</topology>
    </subcellularLocation>
</comment>
<dbReference type="InterPro" id="IPR000223">
    <property type="entry name" value="Pept_S26A_signal_pept_1"/>
</dbReference>
<dbReference type="EMBL" id="MIJZ01000016">
    <property type="protein sequence ID" value="OEG09718.1"/>
    <property type="molecule type" value="Genomic_DNA"/>
</dbReference>
<evidence type="ECO:0000259" key="5">
    <source>
        <dbReference type="Pfam" id="PF10502"/>
    </source>
</evidence>
<keyword evidence="3" id="KW-0645">Protease</keyword>
<evidence type="ECO:0000256" key="3">
    <source>
        <dbReference type="RuleBase" id="RU362042"/>
    </source>
</evidence>
<dbReference type="CDD" id="cd06530">
    <property type="entry name" value="S26_SPase_I"/>
    <property type="match status" value="1"/>
</dbReference>